<dbReference type="PANTHER" id="PTHR30486">
    <property type="entry name" value="TWITCHING MOTILITY PROTEIN PILT"/>
    <property type="match status" value="1"/>
</dbReference>
<accession>A0A848FDW3</accession>
<comment type="similarity">
    <text evidence="1">Belongs to the GSP E family.</text>
</comment>
<dbReference type="GO" id="GO:0005737">
    <property type="term" value="C:cytoplasm"/>
    <property type="evidence" value="ECO:0007669"/>
    <property type="project" value="InterPro"/>
</dbReference>
<dbReference type="InterPro" id="IPR027417">
    <property type="entry name" value="P-loop_NTPase"/>
</dbReference>
<evidence type="ECO:0000256" key="1">
    <source>
        <dbReference type="ARBA" id="ARBA00006611"/>
    </source>
</evidence>
<dbReference type="Pfam" id="PF00437">
    <property type="entry name" value="T2SSE"/>
    <property type="match status" value="1"/>
</dbReference>
<keyword evidence="4" id="KW-1185">Reference proteome</keyword>
<dbReference type="AlphaFoldDB" id="A0A848FDW3"/>
<dbReference type="Gene3D" id="3.30.450.90">
    <property type="match status" value="1"/>
</dbReference>
<dbReference type="CDD" id="cd01130">
    <property type="entry name" value="VirB11-like_ATPase"/>
    <property type="match status" value="1"/>
</dbReference>
<dbReference type="GO" id="GO:0005524">
    <property type="term" value="F:ATP binding"/>
    <property type="evidence" value="ECO:0007669"/>
    <property type="project" value="InterPro"/>
</dbReference>
<evidence type="ECO:0000259" key="2">
    <source>
        <dbReference type="Pfam" id="PF00437"/>
    </source>
</evidence>
<dbReference type="GO" id="GO:0016887">
    <property type="term" value="F:ATP hydrolysis activity"/>
    <property type="evidence" value="ECO:0007669"/>
    <property type="project" value="InterPro"/>
</dbReference>
<evidence type="ECO:0000313" key="3">
    <source>
        <dbReference type="EMBL" id="NML17005.1"/>
    </source>
</evidence>
<reference evidence="3 4" key="1">
    <citation type="submission" date="2020-04" db="EMBL/GenBank/DDBJ databases">
        <title>Azohydromonas sp. isolated from soil.</title>
        <authorList>
            <person name="Dahal R.H."/>
        </authorList>
    </citation>
    <scope>NUCLEOTIDE SEQUENCE [LARGE SCALE GENOMIC DNA]</scope>
    <source>
        <strain evidence="3 4">G-1-1-14</strain>
    </source>
</reference>
<dbReference type="PANTHER" id="PTHR30486:SF6">
    <property type="entry name" value="TYPE IV PILUS RETRACTATION ATPASE PILT"/>
    <property type="match status" value="1"/>
</dbReference>
<dbReference type="Gene3D" id="3.40.50.300">
    <property type="entry name" value="P-loop containing nucleotide triphosphate hydrolases"/>
    <property type="match status" value="1"/>
</dbReference>
<name>A0A848FDW3_9BURK</name>
<comment type="caution">
    <text evidence="3">The sequence shown here is derived from an EMBL/GenBank/DDBJ whole genome shotgun (WGS) entry which is preliminary data.</text>
</comment>
<dbReference type="InterPro" id="IPR001482">
    <property type="entry name" value="T2SS/T4SS_dom"/>
</dbReference>
<sequence>MDQASVTVEDRAKAKLERDVGPELLAAFNDPRTLELMLNPDGTVFLERLGEPMAQIGTMKPERAQAILETVAGIHRREVTKDKPILECEWPLSHARFAGQLPPVVRHASFVLRKHPIEVFTLDDYVAKGELSEAHRQAIVAAIRARKNIFVSGGTGSGKTTLVNAMLLELATIFPDMRLLIIEDTGEIQCRAKNHAQWHTTVTVSMRDLIRHVLRARPDRVIVGEVRGAEALDLLIVLNTGHEGGLATIHANNAHACLSRLKLAVSMHPESPKPVEPLIAQVVGLIVHIEKTPEGRRIQEVLEVSGYSPRDGHYITRPL</sequence>
<dbReference type="RefSeq" id="WP_169161906.1">
    <property type="nucleotide sequence ID" value="NZ_JABBFW010000014.1"/>
</dbReference>
<organism evidence="3 4">
    <name type="scientific">Azohydromonas caseinilytica</name>
    <dbReference type="NCBI Taxonomy" id="2728836"/>
    <lineage>
        <taxon>Bacteria</taxon>
        <taxon>Pseudomonadati</taxon>
        <taxon>Pseudomonadota</taxon>
        <taxon>Betaproteobacteria</taxon>
        <taxon>Burkholderiales</taxon>
        <taxon>Sphaerotilaceae</taxon>
        <taxon>Azohydromonas</taxon>
    </lineage>
</organism>
<protein>
    <submittedName>
        <fullName evidence="3">P-type conjugative transfer ATPase TrbB</fullName>
    </submittedName>
</protein>
<dbReference type="InterPro" id="IPR050921">
    <property type="entry name" value="T4SS_GSP_E_ATPase"/>
</dbReference>
<evidence type="ECO:0000313" key="4">
    <source>
        <dbReference type="Proteomes" id="UP000574067"/>
    </source>
</evidence>
<dbReference type="SUPFAM" id="SSF52540">
    <property type="entry name" value="P-loop containing nucleoside triphosphate hydrolases"/>
    <property type="match status" value="1"/>
</dbReference>
<gene>
    <name evidence="3" type="primary">trbB</name>
    <name evidence="3" type="ORF">HHL10_18650</name>
</gene>
<feature type="domain" description="Bacterial type II secretion system protein E" evidence="2">
    <location>
        <begin position="101"/>
        <end position="281"/>
    </location>
</feature>
<proteinExistence type="inferred from homology"/>
<dbReference type="Proteomes" id="UP000574067">
    <property type="component" value="Unassembled WGS sequence"/>
</dbReference>
<dbReference type="NCBIfam" id="TIGR02782">
    <property type="entry name" value="TrbB_P"/>
    <property type="match status" value="1"/>
</dbReference>
<dbReference type="EMBL" id="JABBFW010000014">
    <property type="protein sequence ID" value="NML17005.1"/>
    <property type="molecule type" value="Genomic_DNA"/>
</dbReference>
<dbReference type="InterPro" id="IPR014149">
    <property type="entry name" value="Conjug-transfer_TrbB"/>
</dbReference>